<dbReference type="InterPro" id="IPR036047">
    <property type="entry name" value="F-box-like_dom_sf"/>
</dbReference>
<dbReference type="InterPro" id="IPR051070">
    <property type="entry name" value="NF-kappa-B_inhibitor"/>
</dbReference>
<dbReference type="Pfam" id="PF00646">
    <property type="entry name" value="F-box"/>
    <property type="match status" value="1"/>
</dbReference>
<dbReference type="Proteomes" id="UP000030143">
    <property type="component" value="Unassembled WGS sequence"/>
</dbReference>
<dbReference type="InterPro" id="IPR036770">
    <property type="entry name" value="Ankyrin_rpt-contain_sf"/>
</dbReference>
<dbReference type="SUPFAM" id="SSF81383">
    <property type="entry name" value="F-box domain"/>
    <property type="match status" value="1"/>
</dbReference>
<protein>
    <recommendedName>
        <fullName evidence="4">F-box domain-containing protein</fullName>
    </recommendedName>
</protein>
<feature type="repeat" description="ANK" evidence="3">
    <location>
        <begin position="373"/>
        <end position="414"/>
    </location>
</feature>
<dbReference type="STRING" id="27334.A0A0A2JMS6"/>
<keyword evidence="2 3" id="KW-0040">ANK repeat</keyword>
<evidence type="ECO:0000256" key="1">
    <source>
        <dbReference type="ARBA" id="ARBA00022737"/>
    </source>
</evidence>
<dbReference type="InterPro" id="IPR001810">
    <property type="entry name" value="F-box_dom"/>
</dbReference>
<sequence>MPLSNPAPLEPRTIPTIQTACKLLGYLHASPQWSLRFTPDEVDLIYFIVVNYPEPGEISTSSSGVSIPIPRDLASTQFPFPKTWLTCKGRARKAAKVFLVDAKRIFMTDAFHDWKKQAFTTSILDLPNELLHLIAALLPINSLVILCQLNRRLSSVVGFELWRPLDRALEALEWSLNHRRLTVYEKAVQELSKIPESMGNEPTWKLFPMIDTDNIHMLECMALKDGFIGKMYRQFLVDTLSDNLEWSKRRHLSVGKVLKLGADPNCFSHNISRDRWNPGRIPILFIAICGDSILCADILRRVTPVLTYGVSHRKRNVNNVHLLLEYGADPNVHISDKTSALHMAVSLCNSMGKSHIVTELIKYGANANTIGPQGKTPLHMAVERTHFGSYRAPCKSTINALLRAPGIDLDPRDENGRTPLSIAVGVHSKVSAWVVKSVLKSPNVDINSQDIHGKTVLYHSVESRNIEVANLLLSQSHIDPNLNTMRLPLFFAVSNRMTSMVKSLLSTKATNPNRKDSNGRLALTLPTSKAIIKLLIKAGAELDIRDSTGLTARETISQAGINPEQLMRTSRKRKRKT</sequence>
<keyword evidence="6" id="KW-1185">Reference proteome</keyword>
<dbReference type="Gene3D" id="1.25.40.20">
    <property type="entry name" value="Ankyrin repeat-containing domain"/>
    <property type="match status" value="2"/>
</dbReference>
<dbReference type="GO" id="GO:0005829">
    <property type="term" value="C:cytosol"/>
    <property type="evidence" value="ECO:0007669"/>
    <property type="project" value="TreeGrafter"/>
</dbReference>
<feature type="domain" description="F-box" evidence="4">
    <location>
        <begin position="120"/>
        <end position="165"/>
    </location>
</feature>
<dbReference type="InterPro" id="IPR002110">
    <property type="entry name" value="Ankyrin_rpt"/>
</dbReference>
<dbReference type="Pfam" id="PF12796">
    <property type="entry name" value="Ank_2"/>
    <property type="match status" value="2"/>
</dbReference>
<name>A0A0A2JMS6_PENEN</name>
<evidence type="ECO:0000256" key="3">
    <source>
        <dbReference type="PROSITE-ProRule" id="PRU00023"/>
    </source>
</evidence>
<dbReference type="VEuPathDB" id="FungiDB:PEXP_088730"/>
<evidence type="ECO:0000259" key="4">
    <source>
        <dbReference type="PROSITE" id="PS50181"/>
    </source>
</evidence>
<dbReference type="GO" id="GO:0051059">
    <property type="term" value="F:NF-kappaB binding"/>
    <property type="evidence" value="ECO:0007669"/>
    <property type="project" value="TreeGrafter"/>
</dbReference>
<organism evidence="5 6">
    <name type="scientific">Penicillium expansum</name>
    <name type="common">Blue mold rot fungus</name>
    <dbReference type="NCBI Taxonomy" id="27334"/>
    <lineage>
        <taxon>Eukaryota</taxon>
        <taxon>Fungi</taxon>
        <taxon>Dikarya</taxon>
        <taxon>Ascomycota</taxon>
        <taxon>Pezizomycotina</taxon>
        <taxon>Eurotiomycetes</taxon>
        <taxon>Eurotiomycetidae</taxon>
        <taxon>Eurotiales</taxon>
        <taxon>Aspergillaceae</taxon>
        <taxon>Penicillium</taxon>
    </lineage>
</organism>
<dbReference type="EMBL" id="JQFZ01000176">
    <property type="protein sequence ID" value="KGO55968.1"/>
    <property type="molecule type" value="Genomic_DNA"/>
</dbReference>
<keyword evidence="1" id="KW-0677">Repeat</keyword>
<dbReference type="HOGENOM" id="CLU_472595_0_0_1"/>
<dbReference type="SUPFAM" id="SSF48403">
    <property type="entry name" value="Ankyrin repeat"/>
    <property type="match status" value="1"/>
</dbReference>
<comment type="caution">
    <text evidence="5">The sequence shown here is derived from an EMBL/GenBank/DDBJ whole genome shotgun (WGS) entry which is preliminary data.</text>
</comment>
<evidence type="ECO:0000313" key="6">
    <source>
        <dbReference type="Proteomes" id="UP000030143"/>
    </source>
</evidence>
<accession>A0A0A2JMS6</accession>
<dbReference type="PANTHER" id="PTHR46680:SF3">
    <property type="entry name" value="NF-KAPPA-B INHIBITOR CACTUS"/>
    <property type="match status" value="1"/>
</dbReference>
<evidence type="ECO:0000256" key="2">
    <source>
        <dbReference type="ARBA" id="ARBA00023043"/>
    </source>
</evidence>
<dbReference type="PROSITE" id="PS50181">
    <property type="entry name" value="FBOX"/>
    <property type="match status" value="1"/>
</dbReference>
<dbReference type="PROSITE" id="PS50088">
    <property type="entry name" value="ANK_REPEAT"/>
    <property type="match status" value="1"/>
</dbReference>
<evidence type="ECO:0000313" key="5">
    <source>
        <dbReference type="EMBL" id="KGO55968.1"/>
    </source>
</evidence>
<dbReference type="GO" id="GO:0071356">
    <property type="term" value="P:cellular response to tumor necrosis factor"/>
    <property type="evidence" value="ECO:0007669"/>
    <property type="project" value="TreeGrafter"/>
</dbReference>
<dbReference type="PANTHER" id="PTHR46680">
    <property type="entry name" value="NF-KAPPA-B INHIBITOR ALPHA"/>
    <property type="match status" value="1"/>
</dbReference>
<reference evidence="5 6" key="1">
    <citation type="journal article" date="2015" name="Mol. Plant Microbe Interact.">
        <title>Genome, transcriptome, and functional analyses of Penicillium expansum provide new insights into secondary metabolism and pathogenicity.</title>
        <authorList>
            <person name="Ballester A.R."/>
            <person name="Marcet-Houben M."/>
            <person name="Levin E."/>
            <person name="Sela N."/>
            <person name="Selma-Lazaro C."/>
            <person name="Carmona L."/>
            <person name="Wisniewski M."/>
            <person name="Droby S."/>
            <person name="Gonzalez-Candelas L."/>
            <person name="Gabaldon T."/>
        </authorList>
    </citation>
    <scope>NUCLEOTIDE SEQUENCE [LARGE SCALE GENOMIC DNA]</scope>
    <source>
        <strain evidence="5 6">MD-8</strain>
    </source>
</reference>
<dbReference type="GeneID" id="27673309"/>
<dbReference type="AlphaFoldDB" id="A0A0A2JMS6"/>
<gene>
    <name evidence="5" type="ORF">PEX2_006130</name>
</gene>
<proteinExistence type="predicted"/>
<dbReference type="RefSeq" id="XP_016597864.1">
    <property type="nucleotide sequence ID" value="XM_016737890.1"/>
</dbReference>
<dbReference type="SMART" id="SM00248">
    <property type="entry name" value="ANK"/>
    <property type="match status" value="6"/>
</dbReference>